<dbReference type="AlphaFoldDB" id="A0A2V1HUT4"/>
<dbReference type="GO" id="GO:0140359">
    <property type="term" value="F:ABC-type transporter activity"/>
    <property type="evidence" value="ECO:0007669"/>
    <property type="project" value="InterPro"/>
</dbReference>
<organism evidence="11 12">
    <name type="scientific">Amnibacterium flavum</name>
    <dbReference type="NCBI Taxonomy" id="2173173"/>
    <lineage>
        <taxon>Bacteria</taxon>
        <taxon>Bacillati</taxon>
        <taxon>Actinomycetota</taxon>
        <taxon>Actinomycetes</taxon>
        <taxon>Micrococcales</taxon>
        <taxon>Microbacteriaceae</taxon>
        <taxon>Amnibacterium</taxon>
    </lineage>
</organism>
<keyword evidence="4" id="KW-0547">Nucleotide-binding</keyword>
<dbReference type="InterPro" id="IPR017871">
    <property type="entry name" value="ABC_transporter-like_CS"/>
</dbReference>
<dbReference type="CDD" id="cd18584">
    <property type="entry name" value="ABC_6TM_AarD_CydD"/>
    <property type="match status" value="1"/>
</dbReference>
<evidence type="ECO:0000313" key="11">
    <source>
        <dbReference type="EMBL" id="PVZ94067.1"/>
    </source>
</evidence>
<dbReference type="InterPro" id="IPR011527">
    <property type="entry name" value="ABC1_TM_dom"/>
</dbReference>
<dbReference type="EMBL" id="QEOP01000002">
    <property type="protein sequence ID" value="PVZ94067.1"/>
    <property type="molecule type" value="Genomic_DNA"/>
</dbReference>
<comment type="caution">
    <text evidence="11">The sequence shown here is derived from an EMBL/GenBank/DDBJ whole genome shotgun (WGS) entry which is preliminary data.</text>
</comment>
<dbReference type="Gene3D" id="1.20.1560.10">
    <property type="entry name" value="ABC transporter type 1, transmembrane domain"/>
    <property type="match status" value="2"/>
</dbReference>
<keyword evidence="7 8" id="KW-0472">Membrane</keyword>
<dbReference type="InterPro" id="IPR036640">
    <property type="entry name" value="ABC1_TM_sf"/>
</dbReference>
<dbReference type="GO" id="GO:0045454">
    <property type="term" value="P:cell redox homeostasis"/>
    <property type="evidence" value="ECO:0007669"/>
    <property type="project" value="InterPro"/>
</dbReference>
<evidence type="ECO:0000256" key="3">
    <source>
        <dbReference type="ARBA" id="ARBA00022692"/>
    </source>
</evidence>
<feature type="transmembrane region" description="Helical" evidence="8">
    <location>
        <begin position="822"/>
        <end position="842"/>
    </location>
</feature>
<dbReference type="NCBIfam" id="TIGR02868">
    <property type="entry name" value="CydC"/>
    <property type="match status" value="1"/>
</dbReference>
<protein>
    <submittedName>
        <fullName evidence="11">Thiol reductant ABC exporter subunit CydC</fullName>
    </submittedName>
</protein>
<dbReference type="PROSITE" id="PS50893">
    <property type="entry name" value="ABC_TRANSPORTER_2"/>
    <property type="match status" value="2"/>
</dbReference>
<feature type="transmembrane region" description="Helical" evidence="8">
    <location>
        <begin position="152"/>
        <end position="171"/>
    </location>
</feature>
<evidence type="ECO:0000256" key="2">
    <source>
        <dbReference type="ARBA" id="ARBA00022448"/>
    </source>
</evidence>
<dbReference type="InterPro" id="IPR003439">
    <property type="entry name" value="ABC_transporter-like_ATP-bd"/>
</dbReference>
<evidence type="ECO:0000256" key="6">
    <source>
        <dbReference type="ARBA" id="ARBA00022989"/>
    </source>
</evidence>
<evidence type="ECO:0000256" key="4">
    <source>
        <dbReference type="ARBA" id="ARBA00022741"/>
    </source>
</evidence>
<feature type="domain" description="ABC transmembrane type-1" evidence="10">
    <location>
        <begin position="19"/>
        <end position="293"/>
    </location>
</feature>
<dbReference type="PANTHER" id="PTHR24221:SF654">
    <property type="entry name" value="ATP-BINDING CASSETTE SUB-FAMILY B MEMBER 6"/>
    <property type="match status" value="1"/>
</dbReference>
<dbReference type="InterPro" id="IPR039421">
    <property type="entry name" value="Type_1_exporter"/>
</dbReference>
<feature type="domain" description="ABC transporter" evidence="9">
    <location>
        <begin position="889"/>
        <end position="1110"/>
    </location>
</feature>
<evidence type="ECO:0000259" key="9">
    <source>
        <dbReference type="PROSITE" id="PS50893"/>
    </source>
</evidence>
<gene>
    <name evidence="11" type="primary">cydC</name>
    <name evidence="11" type="ORF">DDQ50_09955</name>
</gene>
<dbReference type="InterPro" id="IPR015856">
    <property type="entry name" value="ABC_transpr_CbiO/EcfA_su"/>
</dbReference>
<dbReference type="CDD" id="cd03225">
    <property type="entry name" value="ABC_cobalt_CbiO_domain1"/>
    <property type="match status" value="1"/>
</dbReference>
<dbReference type="InterPro" id="IPR003593">
    <property type="entry name" value="AAA+_ATPase"/>
</dbReference>
<feature type="domain" description="ABC transmembrane type-1" evidence="10">
    <location>
        <begin position="574"/>
        <end position="857"/>
    </location>
</feature>
<dbReference type="CDD" id="cd03228">
    <property type="entry name" value="ABCC_MRP_Like"/>
    <property type="match status" value="1"/>
</dbReference>
<evidence type="ECO:0000259" key="10">
    <source>
        <dbReference type="PROSITE" id="PS50929"/>
    </source>
</evidence>
<dbReference type="OrthoDB" id="3237158at2"/>
<proteinExistence type="predicted"/>
<feature type="transmembrane region" description="Helical" evidence="8">
    <location>
        <begin position="125"/>
        <end position="145"/>
    </location>
</feature>
<dbReference type="SMART" id="SM00382">
    <property type="entry name" value="AAA"/>
    <property type="match status" value="2"/>
</dbReference>
<feature type="transmembrane region" description="Helical" evidence="8">
    <location>
        <begin position="715"/>
        <end position="735"/>
    </location>
</feature>
<dbReference type="RefSeq" id="WP_116756581.1">
    <property type="nucleotide sequence ID" value="NZ_JBHUEX010000001.1"/>
</dbReference>
<dbReference type="Pfam" id="PF00005">
    <property type="entry name" value="ABC_tran"/>
    <property type="match status" value="2"/>
</dbReference>
<evidence type="ECO:0000256" key="8">
    <source>
        <dbReference type="SAM" id="Phobius"/>
    </source>
</evidence>
<dbReference type="PANTHER" id="PTHR24221">
    <property type="entry name" value="ATP-BINDING CASSETTE SUB-FAMILY B"/>
    <property type="match status" value="1"/>
</dbReference>
<evidence type="ECO:0000256" key="7">
    <source>
        <dbReference type="ARBA" id="ARBA00023136"/>
    </source>
</evidence>
<keyword evidence="3 8" id="KW-0812">Transmembrane</keyword>
<evidence type="ECO:0000256" key="1">
    <source>
        <dbReference type="ARBA" id="ARBA00004651"/>
    </source>
</evidence>
<evidence type="ECO:0000313" key="12">
    <source>
        <dbReference type="Proteomes" id="UP000244893"/>
    </source>
</evidence>
<dbReference type="Gene3D" id="3.40.50.300">
    <property type="entry name" value="P-loop containing nucleotide triphosphate hydrolases"/>
    <property type="match status" value="2"/>
</dbReference>
<evidence type="ECO:0000256" key="5">
    <source>
        <dbReference type="ARBA" id="ARBA00022840"/>
    </source>
</evidence>
<dbReference type="GO" id="GO:0034040">
    <property type="term" value="F:ATPase-coupled lipid transmembrane transporter activity"/>
    <property type="evidence" value="ECO:0007669"/>
    <property type="project" value="TreeGrafter"/>
</dbReference>
<reference evidence="11 12" key="1">
    <citation type="submission" date="2018-05" db="EMBL/GenBank/DDBJ databases">
        <title>Amnibacterium sp. M8JJ-5, whole genome shotgun sequence.</title>
        <authorList>
            <person name="Tuo L."/>
        </authorList>
    </citation>
    <scope>NUCLEOTIDE SEQUENCE [LARGE SCALE GENOMIC DNA]</scope>
    <source>
        <strain evidence="11 12">M8JJ-5</strain>
    </source>
</reference>
<dbReference type="InterPro" id="IPR027417">
    <property type="entry name" value="P-loop_NTPase"/>
</dbReference>
<feature type="transmembrane region" description="Helical" evidence="8">
    <location>
        <begin position="230"/>
        <end position="255"/>
    </location>
</feature>
<feature type="transmembrane region" description="Helical" evidence="8">
    <location>
        <begin position="792"/>
        <end position="816"/>
    </location>
</feature>
<dbReference type="SUPFAM" id="SSF90123">
    <property type="entry name" value="ABC transporter transmembrane region"/>
    <property type="match status" value="2"/>
</dbReference>
<dbReference type="Proteomes" id="UP000244893">
    <property type="component" value="Unassembled WGS sequence"/>
</dbReference>
<keyword evidence="5" id="KW-0067">ATP-binding</keyword>
<dbReference type="Pfam" id="PF00664">
    <property type="entry name" value="ABC_membrane"/>
    <property type="match status" value="1"/>
</dbReference>
<feature type="transmembrane region" description="Helical" evidence="8">
    <location>
        <begin position="573"/>
        <end position="599"/>
    </location>
</feature>
<feature type="transmembrane region" description="Helical" evidence="8">
    <location>
        <begin position="54"/>
        <end position="77"/>
    </location>
</feature>
<dbReference type="SUPFAM" id="SSF52540">
    <property type="entry name" value="P-loop containing nucleoside triphosphate hydrolases"/>
    <property type="match status" value="2"/>
</dbReference>
<keyword evidence="2" id="KW-0813">Transport</keyword>
<name>A0A2V1HUT4_9MICO</name>
<feature type="domain" description="ABC transporter" evidence="9">
    <location>
        <begin position="326"/>
        <end position="543"/>
    </location>
</feature>
<dbReference type="InterPro" id="IPR014223">
    <property type="entry name" value="ABC_CydC/D"/>
</dbReference>
<keyword evidence="6 8" id="KW-1133">Transmembrane helix</keyword>
<feature type="transmembrane region" description="Helical" evidence="8">
    <location>
        <begin position="548"/>
        <end position="566"/>
    </location>
</feature>
<comment type="subcellular location">
    <subcellularLocation>
        <location evidence="1">Cell membrane</location>
        <topology evidence="1">Multi-pass membrane protein</topology>
    </subcellularLocation>
</comment>
<dbReference type="GO" id="GO:0005524">
    <property type="term" value="F:ATP binding"/>
    <property type="evidence" value="ECO:0007669"/>
    <property type="project" value="UniProtKB-KW"/>
</dbReference>
<feature type="transmembrane region" description="Helical" evidence="8">
    <location>
        <begin position="605"/>
        <end position="623"/>
    </location>
</feature>
<feature type="transmembrane region" description="Helical" evidence="8">
    <location>
        <begin position="688"/>
        <end position="709"/>
    </location>
</feature>
<dbReference type="PROSITE" id="PS00211">
    <property type="entry name" value="ABC_TRANSPORTER_1"/>
    <property type="match status" value="2"/>
</dbReference>
<dbReference type="PROSITE" id="PS50929">
    <property type="entry name" value="ABC_TM1F"/>
    <property type="match status" value="2"/>
</dbReference>
<keyword evidence="12" id="KW-1185">Reference proteome</keyword>
<dbReference type="GO" id="GO:0034775">
    <property type="term" value="P:glutathione transmembrane transport"/>
    <property type="evidence" value="ECO:0007669"/>
    <property type="project" value="InterPro"/>
</dbReference>
<sequence>MRSPFAAGLGPGGTRTLYLLGLISAVKALGLLGIAEALAVGISSLFDGSDAWRGAVALGLGSALVRAGASWLAQWFATRAAIGAKETLRAELAESLIGQPGVPVGEATALATRGLDDLDPYYRTVLPSAVGAAVIPLAVGARILLADPLSALIVALTVPLIPVFMILIGQYTRDRVDEAAGALSRLSDHLVELARGLPVLVGLGRVEEQTVALERISDQYRVRTLATLRIAFLSALALELIATLSVAIVAVTVGIRLIGGDMTLYTGLLVLILAPECYTPLREVGVAFHASQDGVAALERVRAAIGRVRPSIPASGDSDAAANGALVVTDLTVRYLGRDAAAVQDLSFAVLPGETVALTGRSGSGKSTVVRALVGRLDETDGASGTIAGTDRVAWAPQHPRTLARTVRAELRSYGPGVPESRIGDLLDRFGLGALADADPVALSPGELRRVAVIRALLRVDEGADLVVLDEPTAHLDAQSARRVETAIGELHGRVRVVLVSHDPRVIGLADRAIDVSDGAEAREMSSPAMTDMDHELLSTKTARSEDAAAAPLSVAATGVLLAGLLRPVAGRLVAALLLGALAALSAAALTAVSGWLIVRAAQEPAIMYLLVAIVGVRFFGIARSVLRYAERLVTHDAVFGSITTLRTRLWRAISRRGTASPALLRAGSAYDVLVVTADEVRDLAPRVIIPPLVGAATAVAALMTAALLHAPALGLYAAAILIALFVAPAVAVLADRRASSGQVELRGRIARRLASALGAADDLRANGVDGPVLADLRDLDRRAGLDARRSSWALGLGGAITVAALTGAAIGVLAVCAPAVAGGQVGVEIVAVLALLPLGLIDPMLALVEAVQQAPALVTALRRLAPVLEDAAAEDARAGDAVGNVESVRVENLSARWSPTGPIVFEGLDASVQRGQWLAVTGPSGSGKTTLLSVLLRYLDPAAGRYLVDGRDALALDRAALRGRIAWCPQEAHLFASTIRGNLLLARGRDDRPGDDEMRDALGRVGLTHLVEGMTDGLDTMVGGGGSSLSGGERQRLAVARTLLSRADVVLLDEPTAHLDAETADAMMADLRSALEDRAVVLVSHRADDLRPDDRRVRIGQQAAILAVG</sequence>
<feature type="transmembrane region" description="Helical" evidence="8">
    <location>
        <begin position="17"/>
        <end position="42"/>
    </location>
</feature>
<accession>A0A2V1HUT4</accession>
<dbReference type="GO" id="GO:0005886">
    <property type="term" value="C:plasma membrane"/>
    <property type="evidence" value="ECO:0007669"/>
    <property type="project" value="UniProtKB-SubCell"/>
</dbReference>
<dbReference type="GO" id="GO:0016887">
    <property type="term" value="F:ATP hydrolysis activity"/>
    <property type="evidence" value="ECO:0007669"/>
    <property type="project" value="InterPro"/>
</dbReference>